<gene>
    <name evidence="1" type="ORF">KIN20_035072</name>
</gene>
<sequence>MDEFGDVISSKFIAVGYIFKGNGEWEWLFANQSGILHSALPLSTGCCAEHV</sequence>
<organism evidence="1 2">
    <name type="scientific">Parelaphostrongylus tenuis</name>
    <name type="common">Meningeal worm</name>
    <dbReference type="NCBI Taxonomy" id="148309"/>
    <lineage>
        <taxon>Eukaryota</taxon>
        <taxon>Metazoa</taxon>
        <taxon>Ecdysozoa</taxon>
        <taxon>Nematoda</taxon>
        <taxon>Chromadorea</taxon>
        <taxon>Rhabditida</taxon>
        <taxon>Rhabditina</taxon>
        <taxon>Rhabditomorpha</taxon>
        <taxon>Strongyloidea</taxon>
        <taxon>Metastrongylidae</taxon>
        <taxon>Parelaphostrongylus</taxon>
    </lineage>
</organism>
<reference evidence="1" key="1">
    <citation type="submission" date="2021-06" db="EMBL/GenBank/DDBJ databases">
        <title>Parelaphostrongylus tenuis whole genome reference sequence.</title>
        <authorList>
            <person name="Garwood T.J."/>
            <person name="Larsen P.A."/>
            <person name="Fountain-Jones N.M."/>
            <person name="Garbe J.R."/>
            <person name="Macchietto M.G."/>
            <person name="Kania S.A."/>
            <person name="Gerhold R.W."/>
            <person name="Richards J.E."/>
            <person name="Wolf T.M."/>
        </authorList>
    </citation>
    <scope>NUCLEOTIDE SEQUENCE</scope>
    <source>
        <strain evidence="1">MNPRO001-30</strain>
        <tissue evidence="1">Meninges</tissue>
    </source>
</reference>
<dbReference type="EMBL" id="JAHQIW010007187">
    <property type="protein sequence ID" value="KAJ1372803.1"/>
    <property type="molecule type" value="Genomic_DNA"/>
</dbReference>
<evidence type="ECO:0000313" key="1">
    <source>
        <dbReference type="EMBL" id="KAJ1372803.1"/>
    </source>
</evidence>
<proteinExistence type="predicted"/>
<keyword evidence="2" id="KW-1185">Reference proteome</keyword>
<dbReference type="AlphaFoldDB" id="A0AAD5WKI4"/>
<name>A0AAD5WKI4_PARTN</name>
<protein>
    <submittedName>
        <fullName evidence="1">Uncharacterized protein</fullName>
    </submittedName>
</protein>
<comment type="caution">
    <text evidence="1">The sequence shown here is derived from an EMBL/GenBank/DDBJ whole genome shotgun (WGS) entry which is preliminary data.</text>
</comment>
<evidence type="ECO:0000313" key="2">
    <source>
        <dbReference type="Proteomes" id="UP001196413"/>
    </source>
</evidence>
<accession>A0AAD5WKI4</accession>
<dbReference type="Proteomes" id="UP001196413">
    <property type="component" value="Unassembled WGS sequence"/>
</dbReference>